<dbReference type="Proteomes" id="UP000051783">
    <property type="component" value="Unassembled WGS sequence"/>
</dbReference>
<accession>A0A0R2MLJ0</accession>
<evidence type="ECO:0000313" key="2">
    <source>
        <dbReference type="EMBL" id="KRO14607.1"/>
    </source>
</evidence>
<comment type="caution">
    <text evidence="2">The sequence shown here is derived from an EMBL/GenBank/DDBJ whole genome shotgun (WGS) entry which is preliminary data.</text>
</comment>
<proteinExistence type="predicted"/>
<evidence type="ECO:0000256" key="1">
    <source>
        <dbReference type="SAM" id="MobiDB-lite"/>
    </source>
</evidence>
<organism evidence="2 3">
    <name type="scientific">Lactiplantibacillus xiangfangensis</name>
    <dbReference type="NCBI Taxonomy" id="942150"/>
    <lineage>
        <taxon>Bacteria</taxon>
        <taxon>Bacillati</taxon>
        <taxon>Bacillota</taxon>
        <taxon>Bacilli</taxon>
        <taxon>Lactobacillales</taxon>
        <taxon>Lactobacillaceae</taxon>
        <taxon>Lactiplantibacillus</taxon>
    </lineage>
</organism>
<dbReference type="PATRIC" id="fig|942150.3.peg.1037"/>
<feature type="region of interest" description="Disordered" evidence="1">
    <location>
        <begin position="1"/>
        <end position="23"/>
    </location>
</feature>
<sequence>MIETTTSGGSHHRQHLATTTPVTDTQINQLEQIIAPLLKDSGLTIQLDQQIQFLI</sequence>
<dbReference type="EMBL" id="JQCL01000011">
    <property type="protein sequence ID" value="KRO14607.1"/>
    <property type="molecule type" value="Genomic_DNA"/>
</dbReference>
<dbReference type="STRING" id="942150.IV64_GL001007"/>
<protein>
    <submittedName>
        <fullName evidence="2">Uncharacterized protein</fullName>
    </submittedName>
</protein>
<keyword evidence="3" id="KW-1185">Reference proteome</keyword>
<evidence type="ECO:0000313" key="3">
    <source>
        <dbReference type="Proteomes" id="UP000051783"/>
    </source>
</evidence>
<name>A0A0R2MLJ0_9LACO</name>
<gene>
    <name evidence="2" type="ORF">IV64_GL001007</name>
</gene>
<reference evidence="2 3" key="1">
    <citation type="journal article" date="2015" name="Genome Announc.">
        <title>Expanding the biotechnology potential of lactobacilli through comparative genomics of 213 strains and associated genera.</title>
        <authorList>
            <person name="Sun Z."/>
            <person name="Harris H.M."/>
            <person name="McCann A."/>
            <person name="Guo C."/>
            <person name="Argimon S."/>
            <person name="Zhang W."/>
            <person name="Yang X."/>
            <person name="Jeffery I.B."/>
            <person name="Cooney J.C."/>
            <person name="Kagawa T.F."/>
            <person name="Liu W."/>
            <person name="Song Y."/>
            <person name="Salvetti E."/>
            <person name="Wrobel A."/>
            <person name="Rasinkangas P."/>
            <person name="Parkhill J."/>
            <person name="Rea M.C."/>
            <person name="O'Sullivan O."/>
            <person name="Ritari J."/>
            <person name="Douillard F.P."/>
            <person name="Paul Ross R."/>
            <person name="Yang R."/>
            <person name="Briner A.E."/>
            <person name="Felis G.E."/>
            <person name="de Vos W.M."/>
            <person name="Barrangou R."/>
            <person name="Klaenhammer T.R."/>
            <person name="Caufield P.W."/>
            <person name="Cui Y."/>
            <person name="Zhang H."/>
            <person name="O'Toole P.W."/>
        </authorList>
    </citation>
    <scope>NUCLEOTIDE SEQUENCE [LARGE SCALE GENOMIC DNA]</scope>
    <source>
        <strain evidence="2 3">LMG 26013</strain>
    </source>
</reference>
<dbReference type="AlphaFoldDB" id="A0A0R2MLJ0"/>